<dbReference type="Pfam" id="PF00849">
    <property type="entry name" value="PseudoU_synth_2"/>
    <property type="match status" value="1"/>
</dbReference>
<evidence type="ECO:0000256" key="2">
    <source>
        <dbReference type="ARBA" id="ARBA00023235"/>
    </source>
</evidence>
<dbReference type="SMART" id="SM00363">
    <property type="entry name" value="S4"/>
    <property type="match status" value="1"/>
</dbReference>
<evidence type="ECO:0000256" key="4">
    <source>
        <dbReference type="PROSITE-ProRule" id="PRU00182"/>
    </source>
</evidence>
<dbReference type="InterPro" id="IPR006224">
    <property type="entry name" value="PsdUridine_synth_RluA-like_CS"/>
</dbReference>
<protein>
    <recommendedName>
        <fullName evidence="5">Pseudouridine synthase</fullName>
        <ecNumber evidence="5">5.4.99.-</ecNumber>
    </recommendedName>
</protein>
<sequence>MRDQSQRPTLPIQAGSVGFIHGRQDSLPDGDDAGEDAAADIAISEWESRAITADMADHGLRLDKALAKWVPEFSRSYLQALLEQGAVLVNGKAGSKASAKVKAGDAVAVELRPTQQSQAFLPQDIPLDVVYEDAYLCIINKPAGMVVHPAPGNWSGTLLNALLARDAKAAQLPRAGIVHRLDKDTSGLMVVARERQTMDALVKLIAARDVHRNYVALAHKPWSGDATKTVAHPIGRDPRNRLRMAVVDLAQHPGKAARTDFRLLANADEGCLVYCSLHTGRTHQIRVHMASLGHPLVADALYGGSAAAGLERQGLHALRLAFVHPVTGQGMSWFAPPPQDMAQAMENWDIRYNLQELA</sequence>
<evidence type="ECO:0000256" key="1">
    <source>
        <dbReference type="ARBA" id="ARBA00010876"/>
    </source>
</evidence>
<evidence type="ECO:0000313" key="7">
    <source>
        <dbReference type="EMBL" id="MBB6579746.1"/>
    </source>
</evidence>
<accession>A0ABR6RKN3</accession>
<comment type="catalytic activity">
    <reaction evidence="3">
        <text>uridine(1911/1915/1917) in 23S rRNA = pseudouridine(1911/1915/1917) in 23S rRNA</text>
        <dbReference type="Rhea" id="RHEA:42524"/>
        <dbReference type="Rhea" id="RHEA-COMP:10097"/>
        <dbReference type="Rhea" id="RHEA-COMP:10098"/>
        <dbReference type="ChEBI" id="CHEBI:65314"/>
        <dbReference type="ChEBI" id="CHEBI:65315"/>
        <dbReference type="EC" id="5.4.99.23"/>
    </reaction>
</comment>
<gene>
    <name evidence="7" type="ORF">HNP33_003862</name>
</gene>
<keyword evidence="8" id="KW-1185">Reference proteome</keyword>
<dbReference type="EC" id="5.4.99.-" evidence="5"/>
<feature type="domain" description="RNA-binding S4" evidence="6">
    <location>
        <begin position="60"/>
        <end position="126"/>
    </location>
</feature>
<dbReference type="InterPro" id="IPR050188">
    <property type="entry name" value="RluA_PseudoU_synthase"/>
</dbReference>
<organism evidence="7 8">
    <name type="scientific">Comamonas odontotermitis</name>
    <dbReference type="NCBI Taxonomy" id="379895"/>
    <lineage>
        <taxon>Bacteria</taxon>
        <taxon>Pseudomonadati</taxon>
        <taxon>Pseudomonadota</taxon>
        <taxon>Betaproteobacteria</taxon>
        <taxon>Burkholderiales</taxon>
        <taxon>Comamonadaceae</taxon>
        <taxon>Comamonas</taxon>
    </lineage>
</organism>
<comment type="similarity">
    <text evidence="1 5">Belongs to the pseudouridine synthase RluA family.</text>
</comment>
<comment type="catalytic activity">
    <reaction evidence="5">
        <text>a uridine in RNA = a pseudouridine in RNA</text>
        <dbReference type="Rhea" id="RHEA:48348"/>
        <dbReference type="Rhea" id="RHEA-COMP:12068"/>
        <dbReference type="Rhea" id="RHEA-COMP:12069"/>
        <dbReference type="ChEBI" id="CHEBI:65314"/>
        <dbReference type="ChEBI" id="CHEBI:65315"/>
    </reaction>
</comment>
<keyword evidence="4" id="KW-0694">RNA-binding</keyword>
<name>A0ABR6RKN3_9BURK</name>
<evidence type="ECO:0000256" key="3">
    <source>
        <dbReference type="ARBA" id="ARBA00036882"/>
    </source>
</evidence>
<keyword evidence="2 5" id="KW-0413">Isomerase</keyword>
<dbReference type="CDD" id="cd02869">
    <property type="entry name" value="PseudoU_synth_RluA_like"/>
    <property type="match status" value="1"/>
</dbReference>
<dbReference type="PANTHER" id="PTHR21600">
    <property type="entry name" value="MITOCHONDRIAL RNA PSEUDOURIDINE SYNTHASE"/>
    <property type="match status" value="1"/>
</dbReference>
<dbReference type="PROSITE" id="PS01129">
    <property type="entry name" value="PSI_RLU"/>
    <property type="match status" value="1"/>
</dbReference>
<dbReference type="EMBL" id="JACHKZ010000037">
    <property type="protein sequence ID" value="MBB6579746.1"/>
    <property type="molecule type" value="Genomic_DNA"/>
</dbReference>
<evidence type="ECO:0000313" key="8">
    <source>
        <dbReference type="Proteomes" id="UP000562492"/>
    </source>
</evidence>
<comment type="caution">
    <text evidence="7">The sequence shown here is derived from an EMBL/GenBank/DDBJ whole genome shotgun (WGS) entry which is preliminary data.</text>
</comment>
<dbReference type="Gene3D" id="3.30.2350.10">
    <property type="entry name" value="Pseudouridine synthase"/>
    <property type="match status" value="1"/>
</dbReference>
<proteinExistence type="inferred from homology"/>
<dbReference type="Gene3D" id="3.10.290.10">
    <property type="entry name" value="RNA-binding S4 domain"/>
    <property type="match status" value="1"/>
</dbReference>
<dbReference type="PROSITE" id="PS50889">
    <property type="entry name" value="S4"/>
    <property type="match status" value="1"/>
</dbReference>
<dbReference type="Proteomes" id="UP000562492">
    <property type="component" value="Unassembled WGS sequence"/>
</dbReference>
<comment type="function">
    <text evidence="5">Responsible for synthesis of pseudouridine from uracil.</text>
</comment>
<dbReference type="InterPro" id="IPR006225">
    <property type="entry name" value="PsdUridine_synth_RluC/D"/>
</dbReference>
<reference evidence="7 8" key="1">
    <citation type="submission" date="2020-08" db="EMBL/GenBank/DDBJ databases">
        <title>Functional genomics of gut bacteria from endangered species of beetles.</title>
        <authorList>
            <person name="Carlos-Shanley C."/>
        </authorList>
    </citation>
    <scope>NUCLEOTIDE SEQUENCE [LARGE SCALE GENOMIC DNA]</scope>
    <source>
        <strain evidence="7 8">S00124</strain>
    </source>
</reference>
<dbReference type="InterPro" id="IPR002942">
    <property type="entry name" value="S4_RNA-bd"/>
</dbReference>
<evidence type="ECO:0000259" key="6">
    <source>
        <dbReference type="SMART" id="SM00363"/>
    </source>
</evidence>
<dbReference type="InterPro" id="IPR006145">
    <property type="entry name" value="PsdUridine_synth_RsuA/RluA"/>
</dbReference>
<dbReference type="InterPro" id="IPR020103">
    <property type="entry name" value="PsdUridine_synth_cat_dom_sf"/>
</dbReference>
<dbReference type="SUPFAM" id="SSF55174">
    <property type="entry name" value="Alpha-L RNA-binding motif"/>
    <property type="match status" value="1"/>
</dbReference>
<dbReference type="InterPro" id="IPR036986">
    <property type="entry name" value="S4_RNA-bd_sf"/>
</dbReference>
<dbReference type="Pfam" id="PF01479">
    <property type="entry name" value="S4"/>
    <property type="match status" value="1"/>
</dbReference>
<dbReference type="PANTHER" id="PTHR21600:SF44">
    <property type="entry name" value="RIBOSOMAL LARGE SUBUNIT PSEUDOURIDINE SYNTHASE D"/>
    <property type="match status" value="1"/>
</dbReference>
<dbReference type="CDD" id="cd00165">
    <property type="entry name" value="S4"/>
    <property type="match status" value="1"/>
</dbReference>
<dbReference type="GO" id="GO:0160140">
    <property type="term" value="F:23S rRNA pseudouridine(1911/1915/1917) synthase activity"/>
    <property type="evidence" value="ECO:0007669"/>
    <property type="project" value="UniProtKB-EC"/>
</dbReference>
<evidence type="ECO:0000256" key="5">
    <source>
        <dbReference type="RuleBase" id="RU362028"/>
    </source>
</evidence>
<dbReference type="SUPFAM" id="SSF55120">
    <property type="entry name" value="Pseudouridine synthase"/>
    <property type="match status" value="1"/>
</dbReference>
<dbReference type="NCBIfam" id="TIGR00005">
    <property type="entry name" value="rluA_subfam"/>
    <property type="match status" value="1"/>
</dbReference>